<dbReference type="Pfam" id="PF00069">
    <property type="entry name" value="Pkinase"/>
    <property type="match status" value="1"/>
</dbReference>
<evidence type="ECO:0000256" key="9">
    <source>
        <dbReference type="SAM" id="MobiDB-lite"/>
    </source>
</evidence>
<dbReference type="Gene3D" id="3.30.200.20">
    <property type="entry name" value="Phosphorylase Kinase, domain 1"/>
    <property type="match status" value="1"/>
</dbReference>
<evidence type="ECO:0000256" key="8">
    <source>
        <dbReference type="ARBA" id="ARBA00048679"/>
    </source>
</evidence>
<keyword evidence="6" id="KW-0067">ATP-binding</keyword>
<feature type="region of interest" description="Disordered" evidence="9">
    <location>
        <begin position="1"/>
        <end position="34"/>
    </location>
</feature>
<keyword evidence="5" id="KW-0418">Kinase</keyword>
<comment type="catalytic activity">
    <reaction evidence="7">
        <text>L-threonyl-[protein] + ATP = O-phospho-L-threonyl-[protein] + ADP + H(+)</text>
        <dbReference type="Rhea" id="RHEA:46608"/>
        <dbReference type="Rhea" id="RHEA-COMP:11060"/>
        <dbReference type="Rhea" id="RHEA-COMP:11605"/>
        <dbReference type="ChEBI" id="CHEBI:15378"/>
        <dbReference type="ChEBI" id="CHEBI:30013"/>
        <dbReference type="ChEBI" id="CHEBI:30616"/>
        <dbReference type="ChEBI" id="CHEBI:61977"/>
        <dbReference type="ChEBI" id="CHEBI:456216"/>
        <dbReference type="EC" id="2.7.11.1"/>
    </reaction>
</comment>
<gene>
    <name evidence="12" type="ORF">ACFPIJ_51760</name>
</gene>
<keyword evidence="4" id="KW-0547">Nucleotide-binding</keyword>
<dbReference type="CDD" id="cd14014">
    <property type="entry name" value="STKc_PknB_like"/>
    <property type="match status" value="1"/>
</dbReference>
<dbReference type="PANTHER" id="PTHR24363:SF0">
    <property type="entry name" value="SERINE_THREONINE KINASE LIKE DOMAIN CONTAINING 1"/>
    <property type="match status" value="1"/>
</dbReference>
<dbReference type="InterPro" id="IPR000857">
    <property type="entry name" value="MyTH4_dom"/>
</dbReference>
<dbReference type="EC" id="2.7.11.1" evidence="1"/>
<comment type="catalytic activity">
    <reaction evidence="8">
        <text>L-seryl-[protein] + ATP = O-phospho-L-seryl-[protein] + ADP + H(+)</text>
        <dbReference type="Rhea" id="RHEA:17989"/>
        <dbReference type="Rhea" id="RHEA-COMP:9863"/>
        <dbReference type="Rhea" id="RHEA-COMP:11604"/>
        <dbReference type="ChEBI" id="CHEBI:15378"/>
        <dbReference type="ChEBI" id="CHEBI:29999"/>
        <dbReference type="ChEBI" id="CHEBI:30616"/>
        <dbReference type="ChEBI" id="CHEBI:83421"/>
        <dbReference type="ChEBI" id="CHEBI:456216"/>
        <dbReference type="EC" id="2.7.11.1"/>
    </reaction>
</comment>
<dbReference type="InterPro" id="IPR031634">
    <property type="entry name" value="PknG_rubred"/>
</dbReference>
<organism evidence="12 13">
    <name type="scientific">Dactylosporangium cerinum</name>
    <dbReference type="NCBI Taxonomy" id="1434730"/>
    <lineage>
        <taxon>Bacteria</taxon>
        <taxon>Bacillati</taxon>
        <taxon>Actinomycetota</taxon>
        <taxon>Actinomycetes</taxon>
        <taxon>Micromonosporales</taxon>
        <taxon>Micromonosporaceae</taxon>
        <taxon>Dactylosporangium</taxon>
    </lineage>
</organism>
<proteinExistence type="predicted"/>
<dbReference type="SUPFAM" id="SSF48452">
    <property type="entry name" value="TPR-like"/>
    <property type="match status" value="1"/>
</dbReference>
<dbReference type="PROSITE" id="PS50011">
    <property type="entry name" value="PROTEIN_KINASE_DOM"/>
    <property type="match status" value="1"/>
</dbReference>
<evidence type="ECO:0000313" key="13">
    <source>
        <dbReference type="Proteomes" id="UP001595912"/>
    </source>
</evidence>
<dbReference type="Gene3D" id="1.10.510.10">
    <property type="entry name" value="Transferase(Phosphotransferase) domain 1"/>
    <property type="match status" value="1"/>
</dbReference>
<dbReference type="InterPro" id="IPR031636">
    <property type="entry name" value="PknG_TPR"/>
</dbReference>
<evidence type="ECO:0000256" key="2">
    <source>
        <dbReference type="ARBA" id="ARBA00022527"/>
    </source>
</evidence>
<reference evidence="13" key="1">
    <citation type="journal article" date="2019" name="Int. J. Syst. Evol. Microbiol.">
        <title>The Global Catalogue of Microorganisms (GCM) 10K type strain sequencing project: providing services to taxonomists for standard genome sequencing and annotation.</title>
        <authorList>
            <consortium name="The Broad Institute Genomics Platform"/>
            <consortium name="The Broad Institute Genome Sequencing Center for Infectious Disease"/>
            <person name="Wu L."/>
            <person name="Ma J."/>
        </authorList>
    </citation>
    <scope>NUCLEOTIDE SEQUENCE [LARGE SCALE GENOMIC DNA]</scope>
    <source>
        <strain evidence="13">CGMCC 4.7152</strain>
    </source>
</reference>
<feature type="domain" description="MyTH4" evidence="11">
    <location>
        <begin position="614"/>
        <end position="707"/>
    </location>
</feature>
<evidence type="ECO:0000256" key="5">
    <source>
        <dbReference type="ARBA" id="ARBA00022777"/>
    </source>
</evidence>
<dbReference type="SUPFAM" id="SSF56112">
    <property type="entry name" value="Protein kinase-like (PK-like)"/>
    <property type="match status" value="1"/>
</dbReference>
<dbReference type="PANTHER" id="PTHR24363">
    <property type="entry name" value="SERINE/THREONINE PROTEIN KINASE"/>
    <property type="match status" value="1"/>
</dbReference>
<dbReference type="Proteomes" id="UP001595912">
    <property type="component" value="Unassembled WGS sequence"/>
</dbReference>
<feature type="domain" description="Protein kinase" evidence="10">
    <location>
        <begin position="114"/>
        <end position="373"/>
    </location>
</feature>
<dbReference type="Pfam" id="PF16918">
    <property type="entry name" value="PknG_TPR"/>
    <property type="match status" value="1"/>
</dbReference>
<evidence type="ECO:0000259" key="10">
    <source>
        <dbReference type="PROSITE" id="PS50011"/>
    </source>
</evidence>
<evidence type="ECO:0000259" key="11">
    <source>
        <dbReference type="PROSITE" id="PS51016"/>
    </source>
</evidence>
<evidence type="ECO:0000313" key="12">
    <source>
        <dbReference type="EMBL" id="MFC5006286.1"/>
    </source>
</evidence>
<evidence type="ECO:0000256" key="4">
    <source>
        <dbReference type="ARBA" id="ARBA00022741"/>
    </source>
</evidence>
<dbReference type="PROSITE" id="PS51016">
    <property type="entry name" value="MYTH4"/>
    <property type="match status" value="1"/>
</dbReference>
<dbReference type="InterPro" id="IPR011990">
    <property type="entry name" value="TPR-like_helical_dom_sf"/>
</dbReference>
<dbReference type="RefSeq" id="WP_380126902.1">
    <property type="nucleotide sequence ID" value="NZ_JBHSIU010000097.1"/>
</dbReference>
<evidence type="ECO:0000256" key="3">
    <source>
        <dbReference type="ARBA" id="ARBA00022679"/>
    </source>
</evidence>
<keyword evidence="2" id="KW-0723">Serine/threonine-protein kinase</keyword>
<keyword evidence="3" id="KW-0808">Transferase</keyword>
<dbReference type="InterPro" id="IPR011009">
    <property type="entry name" value="Kinase-like_dom_sf"/>
</dbReference>
<evidence type="ECO:0000256" key="1">
    <source>
        <dbReference type="ARBA" id="ARBA00012513"/>
    </source>
</evidence>
<evidence type="ECO:0000256" key="6">
    <source>
        <dbReference type="ARBA" id="ARBA00022840"/>
    </source>
</evidence>
<accession>A0ABV9WG55</accession>
<name>A0ABV9WG55_9ACTN</name>
<dbReference type="Pfam" id="PF16919">
    <property type="entry name" value="PknG_rubred"/>
    <property type="match status" value="1"/>
</dbReference>
<comment type="caution">
    <text evidence="12">The sequence shown here is derived from an EMBL/GenBank/DDBJ whole genome shotgun (WGS) entry which is preliminary data.</text>
</comment>
<protein>
    <recommendedName>
        <fullName evidence="1">non-specific serine/threonine protein kinase</fullName>
        <ecNumber evidence="1">2.7.11.1</ecNumber>
    </recommendedName>
</protein>
<dbReference type="Gene3D" id="1.25.40.10">
    <property type="entry name" value="Tetratricopeptide repeat domain"/>
    <property type="match status" value="1"/>
</dbReference>
<dbReference type="EMBL" id="JBHSIU010000097">
    <property type="protein sequence ID" value="MFC5006286.1"/>
    <property type="molecule type" value="Genomic_DNA"/>
</dbReference>
<feature type="compositionally biased region" description="Low complexity" evidence="9">
    <location>
        <begin position="1"/>
        <end position="30"/>
    </location>
</feature>
<evidence type="ECO:0000256" key="7">
    <source>
        <dbReference type="ARBA" id="ARBA00047899"/>
    </source>
</evidence>
<sequence length="707" mass="75058">MPSVGTPSFGSPSLGSPSLGGPSGARTSGRTRGRGGLGADLVVFAPVPLRDPATAVLADPQVPESHRFCARCGEPVGRARDGRPGRTGGFCPTDGIPFSFVPRLRAGDLVDGRYDILGALAHGGLGWIYLARDRKVSEAGADRWVVLKGLINTGDPDAVAAAVAERRFLVAVDHPNIVKIHDFAQHADPVTGETVGYIVMEYVGGRSLKELLLANTGPDGRRVPLPLPQVLAYGLEVLPALGYLHQRRLLFCDFKPDNVIHAEEQLKLIDLGAVRSIDDDRSALYGTPGYQAPELAASGPSIGSDLYTVGRTLAVLSIDFAGFSSRYADRLPSPVDVPLLAREESYHRFLRRATDLEPHRRFESAADMAEQLIGVLREVLAASDGVPRPTGSARFTGERSAFGTTGAAPDGGTVAMALPVPLADPADPAAGFLAALTTADPDAAVAALRTAPVHSIEVRLQLVRALLATGDTVAATNQLQATPLPDGDWRHDWHAGLIALTTGQFDEACGHLGAVYDALPGEPAVRLALAAANELAGDTVAAVRRYERVWRVDHAFVSAAFGLSRVLFSGRDRAGAIRILDEVPDTSSQHVAAQIAAVRVAVDPTAGPLSEGDFIDASQRLERLRLDARRQATLAVDVFSGALRWLGAAPIPGAGVSGQLLGHRLSERDLRSGLERTYRMLASLEPDRRARHALVDQANAARPWTLW</sequence>
<dbReference type="InterPro" id="IPR000719">
    <property type="entry name" value="Prot_kinase_dom"/>
</dbReference>
<keyword evidence="13" id="KW-1185">Reference proteome</keyword>